<proteinExistence type="predicted"/>
<sequence length="81" mass="9119">MVHRWTKVEMCALASTTAIKSMVLFGHSLASDLLEYYSEGNWAAVEEEWAAVKRYHQSIYISSTHRGSGLSDFVYDACPSK</sequence>
<organism evidence="1 2">
    <name type="scientific">Elysia crispata</name>
    <name type="common">lettuce slug</name>
    <dbReference type="NCBI Taxonomy" id="231223"/>
    <lineage>
        <taxon>Eukaryota</taxon>
        <taxon>Metazoa</taxon>
        <taxon>Spiralia</taxon>
        <taxon>Lophotrochozoa</taxon>
        <taxon>Mollusca</taxon>
        <taxon>Gastropoda</taxon>
        <taxon>Heterobranchia</taxon>
        <taxon>Euthyneura</taxon>
        <taxon>Panpulmonata</taxon>
        <taxon>Sacoglossa</taxon>
        <taxon>Placobranchoidea</taxon>
        <taxon>Plakobranchidae</taxon>
        <taxon>Elysia</taxon>
    </lineage>
</organism>
<evidence type="ECO:0000313" key="2">
    <source>
        <dbReference type="Proteomes" id="UP001283361"/>
    </source>
</evidence>
<dbReference type="EMBL" id="JAWDGP010005882">
    <property type="protein sequence ID" value="KAK3750381.1"/>
    <property type="molecule type" value="Genomic_DNA"/>
</dbReference>
<protein>
    <submittedName>
        <fullName evidence="1">Uncharacterized protein</fullName>
    </submittedName>
</protein>
<comment type="caution">
    <text evidence="1">The sequence shown here is derived from an EMBL/GenBank/DDBJ whole genome shotgun (WGS) entry which is preliminary data.</text>
</comment>
<name>A0AAE0YM19_9GAST</name>
<dbReference type="Proteomes" id="UP001283361">
    <property type="component" value="Unassembled WGS sequence"/>
</dbReference>
<keyword evidence="2" id="KW-1185">Reference proteome</keyword>
<evidence type="ECO:0000313" key="1">
    <source>
        <dbReference type="EMBL" id="KAK3750381.1"/>
    </source>
</evidence>
<reference evidence="1" key="1">
    <citation type="journal article" date="2023" name="G3 (Bethesda)">
        <title>A reference genome for the long-term kleptoplast-retaining sea slug Elysia crispata morphotype clarki.</title>
        <authorList>
            <person name="Eastman K.E."/>
            <person name="Pendleton A.L."/>
            <person name="Shaikh M.A."/>
            <person name="Suttiyut T."/>
            <person name="Ogas R."/>
            <person name="Tomko P."/>
            <person name="Gavelis G."/>
            <person name="Widhalm J.R."/>
            <person name="Wisecaver J.H."/>
        </authorList>
    </citation>
    <scope>NUCLEOTIDE SEQUENCE</scope>
    <source>
        <strain evidence="1">ECLA1</strain>
    </source>
</reference>
<gene>
    <name evidence="1" type="ORF">RRG08_015874</name>
</gene>
<accession>A0AAE0YM19</accession>
<dbReference type="AlphaFoldDB" id="A0AAE0YM19"/>